<evidence type="ECO:0000259" key="2">
    <source>
        <dbReference type="Pfam" id="PF01370"/>
    </source>
</evidence>
<dbReference type="Proteomes" id="UP000609879">
    <property type="component" value="Unassembled WGS sequence"/>
</dbReference>
<evidence type="ECO:0000256" key="1">
    <source>
        <dbReference type="ARBA" id="ARBA00007637"/>
    </source>
</evidence>
<proteinExistence type="inferred from homology"/>
<evidence type="ECO:0000313" key="3">
    <source>
        <dbReference type="EMBL" id="GID80208.1"/>
    </source>
</evidence>
<reference evidence="3 4" key="1">
    <citation type="submission" date="2021-01" db="EMBL/GenBank/DDBJ databases">
        <title>Whole genome shotgun sequence of Actinoplanes deccanensis NBRC 13994.</title>
        <authorList>
            <person name="Komaki H."/>
            <person name="Tamura T."/>
        </authorList>
    </citation>
    <scope>NUCLEOTIDE SEQUENCE [LARGE SCALE GENOMIC DNA]</scope>
    <source>
        <strain evidence="3 4">NBRC 13994</strain>
    </source>
</reference>
<comment type="similarity">
    <text evidence="1">Belongs to the NAD(P)-dependent epimerase/dehydratase family.</text>
</comment>
<organism evidence="3 4">
    <name type="scientific">Paractinoplanes deccanensis</name>
    <dbReference type="NCBI Taxonomy" id="113561"/>
    <lineage>
        <taxon>Bacteria</taxon>
        <taxon>Bacillati</taxon>
        <taxon>Actinomycetota</taxon>
        <taxon>Actinomycetes</taxon>
        <taxon>Micromonosporales</taxon>
        <taxon>Micromonosporaceae</taxon>
        <taxon>Paractinoplanes</taxon>
    </lineage>
</organism>
<sequence length="335" mass="36122">MTDHVVPLTTGTRAIVTGGHGFVGSHLVAALRRRGVAVTVLDVVPPPAGLPADVGHRPVDLRDPASVRAALVPADVVFHLAGNASGTISVDRPRFDFETNAEGTFNLFEALLDEPPRRVTYLSSAMVYGRPECTPMPEDHPLRPFLPYAASKLAGEHIAESMCESYGLPTVIGRAFTIYGPGEDPRRAGGEVSQFVRWHLNGRPIPAVGDADRKTRDFAHVHDLVHGLMTITERGTPGEVYNLGTGSETSLRELADIVGRVTGRPADLHCDDEVLDDSYRHVADIAKLRALGYRPRVPLAEGIADLARTLGEDPELPSNPAVFHRPPTLVETGRS</sequence>
<feature type="domain" description="NAD-dependent epimerase/dehydratase" evidence="2">
    <location>
        <begin position="15"/>
        <end position="244"/>
    </location>
</feature>
<dbReference type="EMBL" id="BOMI01000188">
    <property type="protein sequence ID" value="GID80208.1"/>
    <property type="molecule type" value="Genomic_DNA"/>
</dbReference>
<protein>
    <submittedName>
        <fullName evidence="3">NDP-sugar dehydratase or epimerase</fullName>
    </submittedName>
</protein>
<dbReference type="Pfam" id="PF01370">
    <property type="entry name" value="Epimerase"/>
    <property type="match status" value="1"/>
</dbReference>
<dbReference type="InterPro" id="IPR036291">
    <property type="entry name" value="NAD(P)-bd_dom_sf"/>
</dbReference>
<dbReference type="SUPFAM" id="SSF51735">
    <property type="entry name" value="NAD(P)-binding Rossmann-fold domains"/>
    <property type="match status" value="1"/>
</dbReference>
<dbReference type="PANTHER" id="PTHR43000">
    <property type="entry name" value="DTDP-D-GLUCOSE 4,6-DEHYDRATASE-RELATED"/>
    <property type="match status" value="1"/>
</dbReference>
<dbReference type="InterPro" id="IPR001509">
    <property type="entry name" value="Epimerase_deHydtase"/>
</dbReference>
<keyword evidence="4" id="KW-1185">Reference proteome</keyword>
<accession>A0ABQ3YJN8</accession>
<name>A0ABQ3YJN8_9ACTN</name>
<gene>
    <name evidence="3" type="ORF">Ade02nite_88490</name>
</gene>
<dbReference type="Gene3D" id="3.40.50.720">
    <property type="entry name" value="NAD(P)-binding Rossmann-like Domain"/>
    <property type="match status" value="1"/>
</dbReference>
<comment type="caution">
    <text evidence="3">The sequence shown here is derived from an EMBL/GenBank/DDBJ whole genome shotgun (WGS) entry which is preliminary data.</text>
</comment>
<evidence type="ECO:0000313" key="4">
    <source>
        <dbReference type="Proteomes" id="UP000609879"/>
    </source>
</evidence>
<dbReference type="RefSeq" id="WP_203777298.1">
    <property type="nucleotide sequence ID" value="NZ_BAAABO010000010.1"/>
</dbReference>